<dbReference type="NCBIfam" id="TIGR00090">
    <property type="entry name" value="rsfS_iojap_ybeB"/>
    <property type="match status" value="1"/>
</dbReference>
<dbReference type="GO" id="GO:0090071">
    <property type="term" value="P:negative regulation of ribosome biogenesis"/>
    <property type="evidence" value="ECO:0007669"/>
    <property type="project" value="TreeGrafter"/>
</dbReference>
<gene>
    <name evidence="2" type="ORF">METZ01_LOCUS109772</name>
</gene>
<dbReference type="Gene3D" id="3.30.460.10">
    <property type="entry name" value="Beta Polymerase, domain 2"/>
    <property type="match status" value="1"/>
</dbReference>
<accession>A0A381WXB5</accession>
<dbReference type="PANTHER" id="PTHR21043">
    <property type="entry name" value="IOJAP SUPERFAMILY ORTHOLOG"/>
    <property type="match status" value="1"/>
</dbReference>
<dbReference type="Pfam" id="PF02410">
    <property type="entry name" value="RsfS"/>
    <property type="match status" value="1"/>
</dbReference>
<dbReference type="HAMAP" id="MF_01477">
    <property type="entry name" value="Iojap_RsfS"/>
    <property type="match status" value="1"/>
</dbReference>
<evidence type="ECO:0008006" key="3">
    <source>
        <dbReference type="Google" id="ProtNLM"/>
    </source>
</evidence>
<dbReference type="InterPro" id="IPR043519">
    <property type="entry name" value="NT_sf"/>
</dbReference>
<organism evidence="2">
    <name type="scientific">marine metagenome</name>
    <dbReference type="NCBI Taxonomy" id="408172"/>
    <lineage>
        <taxon>unclassified sequences</taxon>
        <taxon>metagenomes</taxon>
        <taxon>ecological metagenomes</taxon>
    </lineage>
</organism>
<proteinExistence type="inferred from homology"/>
<protein>
    <recommendedName>
        <fullName evidence="3">Ribosomal silencing factor RsfS</fullName>
    </recommendedName>
</protein>
<dbReference type="PANTHER" id="PTHR21043:SF0">
    <property type="entry name" value="MITOCHONDRIAL ASSEMBLY OF RIBOSOMAL LARGE SUBUNIT PROTEIN 1"/>
    <property type="match status" value="1"/>
</dbReference>
<evidence type="ECO:0000256" key="1">
    <source>
        <dbReference type="ARBA" id="ARBA00010574"/>
    </source>
</evidence>
<comment type="similarity">
    <text evidence="1">Belongs to the Iojap/RsfS family.</text>
</comment>
<dbReference type="EMBL" id="UINC01013130">
    <property type="protein sequence ID" value="SVA56918.1"/>
    <property type="molecule type" value="Genomic_DNA"/>
</dbReference>
<dbReference type="GO" id="GO:0043023">
    <property type="term" value="F:ribosomal large subunit binding"/>
    <property type="evidence" value="ECO:0007669"/>
    <property type="project" value="TreeGrafter"/>
</dbReference>
<dbReference type="SUPFAM" id="SSF81301">
    <property type="entry name" value="Nucleotidyltransferase"/>
    <property type="match status" value="1"/>
</dbReference>
<name>A0A381WXB5_9ZZZZ</name>
<dbReference type="AlphaFoldDB" id="A0A381WXB5"/>
<evidence type="ECO:0000313" key="2">
    <source>
        <dbReference type="EMBL" id="SVA56918.1"/>
    </source>
</evidence>
<dbReference type="InterPro" id="IPR004394">
    <property type="entry name" value="Iojap/RsfS/C7orf30"/>
</dbReference>
<sequence>MALSVLEDMKAQSVNNIDVSELTSISDYMVFCTGTSSRHARSIVDKISEKAKRSKHPILGIEGYDSAQWILIDLGEVIVHVMLDEVRTFYKLDDFWSVGASA</sequence>
<dbReference type="GO" id="GO:0017148">
    <property type="term" value="P:negative regulation of translation"/>
    <property type="evidence" value="ECO:0007669"/>
    <property type="project" value="TreeGrafter"/>
</dbReference>
<reference evidence="2" key="1">
    <citation type="submission" date="2018-05" db="EMBL/GenBank/DDBJ databases">
        <authorList>
            <person name="Lanie J.A."/>
            <person name="Ng W.-L."/>
            <person name="Kazmierczak K.M."/>
            <person name="Andrzejewski T.M."/>
            <person name="Davidsen T.M."/>
            <person name="Wayne K.J."/>
            <person name="Tettelin H."/>
            <person name="Glass J.I."/>
            <person name="Rusch D."/>
            <person name="Podicherti R."/>
            <person name="Tsui H.-C.T."/>
            <person name="Winkler M.E."/>
        </authorList>
    </citation>
    <scope>NUCLEOTIDE SEQUENCE</scope>
</reference>